<keyword evidence="5" id="KW-0131">Cell cycle</keyword>
<evidence type="ECO:0000256" key="4">
    <source>
        <dbReference type="ARBA" id="ARBA00022701"/>
    </source>
</evidence>
<keyword evidence="5" id="KW-0498">Mitosis</keyword>
<dbReference type="GO" id="GO:0005876">
    <property type="term" value="C:spindle microtubule"/>
    <property type="evidence" value="ECO:0007669"/>
    <property type="project" value="TreeGrafter"/>
</dbReference>
<evidence type="ECO:0000313" key="7">
    <source>
        <dbReference type="EMBL" id="ORY50813.1"/>
    </source>
</evidence>
<comment type="subcellular location">
    <subcellularLocation>
        <location evidence="1">Cytoplasm</location>
        <location evidence="1">Cytoskeleton</location>
        <location evidence="1">Spindle</location>
    </subcellularLocation>
</comment>
<dbReference type="EMBL" id="MCGO01000006">
    <property type="protein sequence ID" value="ORY50813.1"/>
    <property type="molecule type" value="Genomic_DNA"/>
</dbReference>
<dbReference type="AlphaFoldDB" id="A0A1Y2CUX3"/>
<evidence type="ECO:0000313" key="8">
    <source>
        <dbReference type="Proteomes" id="UP000193642"/>
    </source>
</evidence>
<sequence>MHPPPSKHDTIASVDAEVAVLVSVFEQKETEDTWIQMDDALAKFVTVVKEASHLTGFVAAVRKLKKPILLALNTERTRLSRTAMLLCEVLGQCLEDRFEGLSDIILPAVLKLCTRANKVIVTSANNTLKVIIDHAGVPSLITLLSENICAPSPSKSLRISSAECLNRILGVNTYARLEKYVEPLEAAIKNGTVDSTPEVRGLIKSTFELYKDMFPGRLDG</sequence>
<comment type="caution">
    <text evidence="7">The sequence shown here is derived from an EMBL/GenBank/DDBJ whole genome shotgun (WGS) entry which is preliminary data.</text>
</comment>
<keyword evidence="4" id="KW-0493">Microtubule</keyword>
<dbReference type="OrthoDB" id="46159at2759"/>
<dbReference type="Proteomes" id="UP000193642">
    <property type="component" value="Unassembled WGS sequence"/>
</dbReference>
<evidence type="ECO:0000256" key="5">
    <source>
        <dbReference type="ARBA" id="ARBA00022776"/>
    </source>
</evidence>
<proteinExistence type="inferred from homology"/>
<accession>A0A1Y2CUX3</accession>
<dbReference type="GO" id="GO:0005815">
    <property type="term" value="C:microtubule organizing center"/>
    <property type="evidence" value="ECO:0007669"/>
    <property type="project" value="TreeGrafter"/>
</dbReference>
<dbReference type="GO" id="GO:0008017">
    <property type="term" value="F:microtubule binding"/>
    <property type="evidence" value="ECO:0007669"/>
    <property type="project" value="TreeGrafter"/>
</dbReference>
<dbReference type="InterPro" id="IPR016024">
    <property type="entry name" value="ARM-type_fold"/>
</dbReference>
<gene>
    <name evidence="7" type="ORF">BCR33DRAFT_836772</name>
</gene>
<dbReference type="GO" id="GO:0090307">
    <property type="term" value="P:mitotic spindle assembly"/>
    <property type="evidence" value="ECO:0007669"/>
    <property type="project" value="TreeGrafter"/>
</dbReference>
<name>A0A1Y2CUX3_9FUNG</name>
<dbReference type="PANTHER" id="PTHR21567">
    <property type="entry name" value="CLASP"/>
    <property type="match status" value="1"/>
</dbReference>
<evidence type="ECO:0000256" key="3">
    <source>
        <dbReference type="ARBA" id="ARBA00022618"/>
    </source>
</evidence>
<keyword evidence="3" id="KW-0132">Cell division</keyword>
<feature type="domain" description="CLASP N-terminal" evidence="6">
    <location>
        <begin position="15"/>
        <end position="217"/>
    </location>
</feature>
<dbReference type="PANTHER" id="PTHR21567:SF9">
    <property type="entry name" value="CLIP-ASSOCIATING PROTEIN"/>
    <property type="match status" value="1"/>
</dbReference>
<dbReference type="Gene3D" id="1.25.10.10">
    <property type="entry name" value="Leucine-rich Repeat Variant"/>
    <property type="match status" value="1"/>
</dbReference>
<dbReference type="GO" id="GO:1990023">
    <property type="term" value="C:mitotic spindle midzone"/>
    <property type="evidence" value="ECO:0007669"/>
    <property type="project" value="TreeGrafter"/>
</dbReference>
<dbReference type="Pfam" id="PF12348">
    <property type="entry name" value="CLASP_N"/>
    <property type="match status" value="1"/>
</dbReference>
<evidence type="ECO:0000256" key="1">
    <source>
        <dbReference type="ARBA" id="ARBA00004186"/>
    </source>
</evidence>
<protein>
    <recommendedName>
        <fullName evidence="6">CLASP N-terminal domain-containing protein</fullName>
    </recommendedName>
</protein>
<dbReference type="InterPro" id="IPR024395">
    <property type="entry name" value="CLASP_N_dom"/>
</dbReference>
<comment type="similarity">
    <text evidence="2">Belongs to the CLASP family.</text>
</comment>
<keyword evidence="8" id="KW-1185">Reference proteome</keyword>
<evidence type="ECO:0000256" key="2">
    <source>
        <dbReference type="ARBA" id="ARBA00009549"/>
    </source>
</evidence>
<dbReference type="InterPro" id="IPR011989">
    <property type="entry name" value="ARM-like"/>
</dbReference>
<dbReference type="GO" id="GO:0005881">
    <property type="term" value="C:cytoplasmic microtubule"/>
    <property type="evidence" value="ECO:0007669"/>
    <property type="project" value="TreeGrafter"/>
</dbReference>
<dbReference type="SUPFAM" id="SSF48371">
    <property type="entry name" value="ARM repeat"/>
    <property type="match status" value="1"/>
</dbReference>
<reference evidence="7 8" key="1">
    <citation type="submission" date="2016-07" db="EMBL/GenBank/DDBJ databases">
        <title>Pervasive Adenine N6-methylation of Active Genes in Fungi.</title>
        <authorList>
            <consortium name="DOE Joint Genome Institute"/>
            <person name="Mondo S.J."/>
            <person name="Dannebaum R.O."/>
            <person name="Kuo R.C."/>
            <person name="Labutti K."/>
            <person name="Haridas S."/>
            <person name="Kuo A."/>
            <person name="Salamov A."/>
            <person name="Ahrendt S.R."/>
            <person name="Lipzen A."/>
            <person name="Sullivan W."/>
            <person name="Andreopoulos W.B."/>
            <person name="Clum A."/>
            <person name="Lindquist E."/>
            <person name="Daum C."/>
            <person name="Ramamoorthy G.K."/>
            <person name="Gryganskyi A."/>
            <person name="Culley D."/>
            <person name="Magnuson J.K."/>
            <person name="James T.Y."/>
            <person name="O'Malley M.A."/>
            <person name="Stajich J.E."/>
            <person name="Spatafora J.W."/>
            <person name="Visel A."/>
            <person name="Grigoriev I.V."/>
        </authorList>
    </citation>
    <scope>NUCLEOTIDE SEQUENCE [LARGE SCALE GENOMIC DNA]</scope>
    <source>
        <strain evidence="7 8">JEL800</strain>
    </source>
</reference>
<dbReference type="GO" id="GO:0051301">
    <property type="term" value="P:cell division"/>
    <property type="evidence" value="ECO:0007669"/>
    <property type="project" value="UniProtKB-KW"/>
</dbReference>
<organism evidence="7 8">
    <name type="scientific">Rhizoclosmatium globosum</name>
    <dbReference type="NCBI Taxonomy" id="329046"/>
    <lineage>
        <taxon>Eukaryota</taxon>
        <taxon>Fungi</taxon>
        <taxon>Fungi incertae sedis</taxon>
        <taxon>Chytridiomycota</taxon>
        <taxon>Chytridiomycota incertae sedis</taxon>
        <taxon>Chytridiomycetes</taxon>
        <taxon>Chytridiales</taxon>
        <taxon>Chytriomycetaceae</taxon>
        <taxon>Rhizoclosmatium</taxon>
    </lineage>
</organism>
<evidence type="ECO:0000259" key="6">
    <source>
        <dbReference type="Pfam" id="PF12348"/>
    </source>
</evidence>
<dbReference type="STRING" id="329046.A0A1Y2CUX3"/>